<organism evidence="13 14">
    <name type="scientific">Stachybotrys chlorohalonatus (strain IBT 40285)</name>
    <dbReference type="NCBI Taxonomy" id="1283841"/>
    <lineage>
        <taxon>Eukaryota</taxon>
        <taxon>Fungi</taxon>
        <taxon>Dikarya</taxon>
        <taxon>Ascomycota</taxon>
        <taxon>Pezizomycotina</taxon>
        <taxon>Sordariomycetes</taxon>
        <taxon>Hypocreomycetidae</taxon>
        <taxon>Hypocreales</taxon>
        <taxon>Stachybotryaceae</taxon>
        <taxon>Stachybotrys</taxon>
    </lineage>
</organism>
<dbReference type="GO" id="GO:0003724">
    <property type="term" value="F:RNA helicase activity"/>
    <property type="evidence" value="ECO:0007669"/>
    <property type="project" value="UniProtKB-EC"/>
</dbReference>
<dbReference type="SMART" id="SM00490">
    <property type="entry name" value="HELICc"/>
    <property type="match status" value="1"/>
</dbReference>
<dbReference type="InParanoid" id="A0A084Q9C1"/>
<evidence type="ECO:0000256" key="3">
    <source>
        <dbReference type="ARBA" id="ARBA00022801"/>
    </source>
</evidence>
<dbReference type="Proteomes" id="UP000028524">
    <property type="component" value="Unassembled WGS sequence"/>
</dbReference>
<name>A0A084Q9C1_STAC4</name>
<protein>
    <recommendedName>
        <fullName evidence="1">RNA helicase</fullName>
        <ecNumber evidence="1">3.6.4.13</ecNumber>
    </recommendedName>
</protein>
<dbReference type="Pfam" id="PF00270">
    <property type="entry name" value="DEAD"/>
    <property type="match status" value="1"/>
</dbReference>
<dbReference type="InterPro" id="IPR027417">
    <property type="entry name" value="P-loop_NTPase"/>
</dbReference>
<dbReference type="GO" id="GO:0005524">
    <property type="term" value="F:ATP binding"/>
    <property type="evidence" value="ECO:0007669"/>
    <property type="project" value="UniProtKB-KW"/>
</dbReference>
<dbReference type="STRING" id="1283841.A0A084Q9C1"/>
<feature type="domain" description="Helicase C-terminal" evidence="11">
    <location>
        <begin position="363"/>
        <end position="528"/>
    </location>
</feature>
<dbReference type="PANTHER" id="PTHR47958">
    <property type="entry name" value="ATP-DEPENDENT RNA HELICASE DBP3"/>
    <property type="match status" value="1"/>
</dbReference>
<proteinExistence type="inferred from homology"/>
<feature type="compositionally biased region" description="Low complexity" evidence="9">
    <location>
        <begin position="548"/>
        <end position="561"/>
    </location>
</feature>
<accession>A0A084Q9C1</accession>
<evidence type="ECO:0000313" key="13">
    <source>
        <dbReference type="EMBL" id="KFA60556.1"/>
    </source>
</evidence>
<dbReference type="InterPro" id="IPR014001">
    <property type="entry name" value="Helicase_ATP-bd"/>
</dbReference>
<feature type="domain" description="Helicase ATP-binding" evidence="10">
    <location>
        <begin position="156"/>
        <end position="351"/>
    </location>
</feature>
<dbReference type="EC" id="3.6.4.13" evidence="1"/>
<keyword evidence="5 8" id="KW-0067">ATP-binding</keyword>
<comment type="catalytic activity">
    <reaction evidence="6">
        <text>ATP + H2O = ADP + phosphate + H(+)</text>
        <dbReference type="Rhea" id="RHEA:13065"/>
        <dbReference type="ChEBI" id="CHEBI:15377"/>
        <dbReference type="ChEBI" id="CHEBI:15378"/>
        <dbReference type="ChEBI" id="CHEBI:30616"/>
        <dbReference type="ChEBI" id="CHEBI:43474"/>
        <dbReference type="ChEBI" id="CHEBI:456216"/>
        <dbReference type="EC" id="3.6.4.13"/>
    </reaction>
</comment>
<dbReference type="OrthoDB" id="196131at2759"/>
<feature type="region of interest" description="Disordered" evidence="9">
    <location>
        <begin position="543"/>
        <end position="609"/>
    </location>
</feature>
<dbReference type="EMBL" id="KL660912">
    <property type="protein sequence ID" value="KFA60556.1"/>
    <property type="molecule type" value="Genomic_DNA"/>
</dbReference>
<evidence type="ECO:0000256" key="7">
    <source>
        <dbReference type="PROSITE-ProRule" id="PRU00552"/>
    </source>
</evidence>
<dbReference type="InterPro" id="IPR001650">
    <property type="entry name" value="Helicase_C-like"/>
</dbReference>
<feature type="compositionally biased region" description="Polar residues" evidence="9">
    <location>
        <begin position="580"/>
        <end position="601"/>
    </location>
</feature>
<dbReference type="CDD" id="cd18787">
    <property type="entry name" value="SF2_C_DEAD"/>
    <property type="match status" value="1"/>
</dbReference>
<comment type="similarity">
    <text evidence="8">Belongs to the DEAD box helicase family.</text>
</comment>
<dbReference type="GO" id="GO:0003676">
    <property type="term" value="F:nucleic acid binding"/>
    <property type="evidence" value="ECO:0007669"/>
    <property type="project" value="InterPro"/>
</dbReference>
<keyword evidence="14" id="KW-1185">Reference proteome</keyword>
<dbReference type="InterPro" id="IPR014014">
    <property type="entry name" value="RNA_helicase_DEAD_Q_motif"/>
</dbReference>
<evidence type="ECO:0000313" key="14">
    <source>
        <dbReference type="Proteomes" id="UP000028524"/>
    </source>
</evidence>
<dbReference type="PROSITE" id="PS51192">
    <property type="entry name" value="HELICASE_ATP_BIND_1"/>
    <property type="match status" value="1"/>
</dbReference>
<keyword evidence="4 8" id="KW-0347">Helicase</keyword>
<feature type="short sequence motif" description="Q motif" evidence="7">
    <location>
        <begin position="125"/>
        <end position="153"/>
    </location>
</feature>
<dbReference type="HOGENOM" id="CLU_003041_1_5_1"/>
<evidence type="ECO:0000259" key="10">
    <source>
        <dbReference type="PROSITE" id="PS51192"/>
    </source>
</evidence>
<dbReference type="Gene3D" id="3.40.50.300">
    <property type="entry name" value="P-loop containing nucleotide triphosphate hydrolases"/>
    <property type="match status" value="2"/>
</dbReference>
<evidence type="ECO:0000256" key="6">
    <source>
        <dbReference type="ARBA" id="ARBA00047984"/>
    </source>
</evidence>
<dbReference type="SMART" id="SM00487">
    <property type="entry name" value="DEXDc"/>
    <property type="match status" value="1"/>
</dbReference>
<dbReference type="PROSITE" id="PS00039">
    <property type="entry name" value="DEAD_ATP_HELICASE"/>
    <property type="match status" value="1"/>
</dbReference>
<dbReference type="PROSITE" id="PS51194">
    <property type="entry name" value="HELICASE_CTER"/>
    <property type="match status" value="1"/>
</dbReference>
<dbReference type="GO" id="GO:0016787">
    <property type="term" value="F:hydrolase activity"/>
    <property type="evidence" value="ECO:0007669"/>
    <property type="project" value="UniProtKB-KW"/>
</dbReference>
<gene>
    <name evidence="13" type="ORF">S40285_07358</name>
</gene>
<sequence>MSDNWNTTQLEKSLPRQEALISNGDSHQVNGKKAFAGWTEAHPEVAPEPFAVGQGIPPDTDKWDGGARIYQWNDEFGDVGPKFPDLEVELFGDPAIRHDRAGLDFSKIDEIEVQQEGPVKISPVRYFNDAGLHPVMLENVELSGYDTPTPIQKYTIPAITQGYDVIGIAQTGSGKTGAYLIPILSKLMGKAKKLAAARPNPVTFRDGVDNVKAEPLVLIVVPTRELAVQIFNEARKFCYRTMLRPCVVYGGIPVKEQTYLLTKGCDVLIATPGRLVDFMNRPNVLTLARLRHMVIDEADELLDMDWDENMRQILSGGEQDEGNVKFYLFSATFPKAARDLAKDYLAANHVRFRVGRAGRTTESIKQIVLQADRSEKRELLLDLLGKQHGVRTIIFVNSRAEADNLDDFLFNVGLPVTSIHSDRSQVEREGAMRAFRSSKLPILIATGVTARGIDVQNVMHVINYDLPSMDHGGIEEYTHRIGRTGRIGNRGVATSFFVEERDGPMSSALTRTLLETKQEVPEFLQQYIPVGERLTFEADSDFDEDEAAGQTAGGDAEAEGAAWGGSGETPGPAFGEVSEETTGWGSSNVAETQQSWESTNVAVPMASWQ</sequence>
<dbReference type="InterPro" id="IPR011545">
    <property type="entry name" value="DEAD/DEAH_box_helicase_dom"/>
</dbReference>
<dbReference type="OMA" id="HPIMREN"/>
<dbReference type="InterPro" id="IPR000629">
    <property type="entry name" value="RNA-helicase_DEAD-box_CS"/>
</dbReference>
<dbReference type="SUPFAM" id="SSF52540">
    <property type="entry name" value="P-loop containing nucleoside triphosphate hydrolases"/>
    <property type="match status" value="1"/>
</dbReference>
<keyword evidence="3 8" id="KW-0378">Hydrolase</keyword>
<feature type="domain" description="DEAD-box RNA helicase Q" evidence="12">
    <location>
        <begin position="125"/>
        <end position="153"/>
    </location>
</feature>
<evidence type="ECO:0000256" key="9">
    <source>
        <dbReference type="SAM" id="MobiDB-lite"/>
    </source>
</evidence>
<evidence type="ECO:0000256" key="5">
    <source>
        <dbReference type="ARBA" id="ARBA00022840"/>
    </source>
</evidence>
<evidence type="ECO:0000256" key="4">
    <source>
        <dbReference type="ARBA" id="ARBA00022806"/>
    </source>
</evidence>
<evidence type="ECO:0000256" key="1">
    <source>
        <dbReference type="ARBA" id="ARBA00012552"/>
    </source>
</evidence>
<dbReference type="Pfam" id="PF00271">
    <property type="entry name" value="Helicase_C"/>
    <property type="match status" value="1"/>
</dbReference>
<reference evidence="13 14" key="1">
    <citation type="journal article" date="2014" name="BMC Genomics">
        <title>Comparative genome sequencing reveals chemotype-specific gene clusters in the toxigenic black mold Stachybotrys.</title>
        <authorList>
            <person name="Semeiks J."/>
            <person name="Borek D."/>
            <person name="Otwinowski Z."/>
            <person name="Grishin N.V."/>
        </authorList>
    </citation>
    <scope>NUCLEOTIDE SEQUENCE [LARGE SCALE GENOMIC DNA]</scope>
    <source>
        <strain evidence="13 14">IBT 40285</strain>
    </source>
</reference>
<keyword evidence="2 8" id="KW-0547">Nucleotide-binding</keyword>
<dbReference type="AlphaFoldDB" id="A0A084Q9C1"/>
<evidence type="ECO:0000256" key="2">
    <source>
        <dbReference type="ARBA" id="ARBA00022741"/>
    </source>
</evidence>
<dbReference type="PROSITE" id="PS51195">
    <property type="entry name" value="Q_MOTIF"/>
    <property type="match status" value="1"/>
</dbReference>
<evidence type="ECO:0000259" key="12">
    <source>
        <dbReference type="PROSITE" id="PS51195"/>
    </source>
</evidence>
<evidence type="ECO:0000259" key="11">
    <source>
        <dbReference type="PROSITE" id="PS51194"/>
    </source>
</evidence>
<evidence type="ECO:0000256" key="8">
    <source>
        <dbReference type="RuleBase" id="RU000492"/>
    </source>
</evidence>